<dbReference type="InterPro" id="IPR039698">
    <property type="entry name" value="Dfg10/SRD5A3"/>
</dbReference>
<evidence type="ECO:0000256" key="1">
    <source>
        <dbReference type="SAM" id="Phobius"/>
    </source>
</evidence>
<comment type="caution">
    <text evidence="2">The sequence shown here is derived from an EMBL/GenBank/DDBJ whole genome shotgun (WGS) entry which is preliminary data.</text>
</comment>
<keyword evidence="1" id="KW-0472">Membrane</keyword>
<keyword evidence="3" id="KW-1185">Reference proteome</keyword>
<evidence type="ECO:0000313" key="3">
    <source>
        <dbReference type="Proteomes" id="UP001642360"/>
    </source>
</evidence>
<feature type="transmembrane region" description="Helical" evidence="1">
    <location>
        <begin position="37"/>
        <end position="59"/>
    </location>
</feature>
<accession>A0ABC8RJ86</accession>
<dbReference type="PANTHER" id="PTHR14624">
    <property type="entry name" value="DFG10 PROTEIN"/>
    <property type="match status" value="1"/>
</dbReference>
<gene>
    <name evidence="2" type="ORF">ILEXP_LOCUS9734</name>
</gene>
<organism evidence="2 3">
    <name type="scientific">Ilex paraguariensis</name>
    <name type="common">yerba mate</name>
    <dbReference type="NCBI Taxonomy" id="185542"/>
    <lineage>
        <taxon>Eukaryota</taxon>
        <taxon>Viridiplantae</taxon>
        <taxon>Streptophyta</taxon>
        <taxon>Embryophyta</taxon>
        <taxon>Tracheophyta</taxon>
        <taxon>Spermatophyta</taxon>
        <taxon>Magnoliopsida</taxon>
        <taxon>eudicotyledons</taxon>
        <taxon>Gunneridae</taxon>
        <taxon>Pentapetalae</taxon>
        <taxon>asterids</taxon>
        <taxon>campanulids</taxon>
        <taxon>Aquifoliales</taxon>
        <taxon>Aquifoliaceae</taxon>
        <taxon>Ilex</taxon>
    </lineage>
</organism>
<proteinExistence type="predicted"/>
<dbReference type="Proteomes" id="UP001642360">
    <property type="component" value="Unassembled WGS sequence"/>
</dbReference>
<evidence type="ECO:0008006" key="4">
    <source>
        <dbReference type="Google" id="ProtNLM"/>
    </source>
</evidence>
<dbReference type="PANTHER" id="PTHR14624:SF0">
    <property type="entry name" value="POLYPRENOL REDUCTASE"/>
    <property type="match status" value="1"/>
</dbReference>
<protein>
    <recommendedName>
        <fullName evidence="4">Polyprenol reductase</fullName>
    </recommendedName>
</protein>
<keyword evidence="1" id="KW-0812">Transmembrane</keyword>
<sequence>MANEVNGCNSKDWFFLSSTITILNNNRNGGLLRLLRIAWIAGTLSILIALIPSSLLSWFRDFLLGFAKRGKTLQSSSHSLVWSEFRHGLPVCCEVREWRQRFFCHFYVVAVVWTTFLVAASWLYAYRMAPLISKPLMYSTIACYLNGGSHSFPLHKSGSTTPEHKYKLWLLVFLLLLMEAQVVRRLIETIWVFDYSPSACIHIFGYITGLL</sequence>
<dbReference type="EMBL" id="CAUOFW020001192">
    <property type="protein sequence ID" value="CAK9142092.1"/>
    <property type="molecule type" value="Genomic_DNA"/>
</dbReference>
<evidence type="ECO:0000313" key="2">
    <source>
        <dbReference type="EMBL" id="CAK9142092.1"/>
    </source>
</evidence>
<feature type="transmembrane region" description="Helical" evidence="1">
    <location>
        <begin position="106"/>
        <end position="124"/>
    </location>
</feature>
<reference evidence="2 3" key="1">
    <citation type="submission" date="2024-02" db="EMBL/GenBank/DDBJ databases">
        <authorList>
            <person name="Vignale AGUSTIN F."/>
            <person name="Sosa J E."/>
            <person name="Modenutti C."/>
        </authorList>
    </citation>
    <scope>NUCLEOTIDE SEQUENCE [LARGE SCALE GENOMIC DNA]</scope>
</reference>
<keyword evidence="1" id="KW-1133">Transmembrane helix</keyword>
<dbReference type="AlphaFoldDB" id="A0ABC8RJ86"/>
<name>A0ABC8RJ86_9AQUA</name>